<dbReference type="EMBL" id="KZ679257">
    <property type="protein sequence ID" value="PTB45734.1"/>
    <property type="molecule type" value="Genomic_DNA"/>
</dbReference>
<accession>A0A2T3ZLQ3</accession>
<proteinExistence type="predicted"/>
<evidence type="ECO:0000313" key="3">
    <source>
        <dbReference type="Proteomes" id="UP000240493"/>
    </source>
</evidence>
<sequence>MHLPMLQTTRYRVLPRETCIAQARTISGCDQFGDQEPAGERRCRWQGEADPNTRLSATSQPSNSPSYDYDVAKQSGEYVLSMPKIGPSVLRSVQRLTQKIAIFGNILLDHKAHSVSSRRTTHQRYAAAHVFVLALLKTRNRLKCQAKCQGAITLRRVWIRRCIQAYDLSAGGQSIIRSDTHHWNDFN</sequence>
<gene>
    <name evidence="2" type="ORF">M441DRAFT_43735</name>
</gene>
<keyword evidence="3" id="KW-1185">Reference proteome</keyword>
<feature type="region of interest" description="Disordered" evidence="1">
    <location>
        <begin position="40"/>
        <end position="67"/>
    </location>
</feature>
<protein>
    <submittedName>
        <fullName evidence="2">Uncharacterized protein</fullName>
    </submittedName>
</protein>
<dbReference type="AlphaFoldDB" id="A0A2T3ZLQ3"/>
<evidence type="ECO:0000256" key="1">
    <source>
        <dbReference type="SAM" id="MobiDB-lite"/>
    </source>
</evidence>
<evidence type="ECO:0000313" key="2">
    <source>
        <dbReference type="EMBL" id="PTB45734.1"/>
    </source>
</evidence>
<organism evidence="2 3">
    <name type="scientific">Trichoderma asperellum (strain ATCC 204424 / CBS 433.97 / NBRC 101777)</name>
    <dbReference type="NCBI Taxonomy" id="1042311"/>
    <lineage>
        <taxon>Eukaryota</taxon>
        <taxon>Fungi</taxon>
        <taxon>Dikarya</taxon>
        <taxon>Ascomycota</taxon>
        <taxon>Pezizomycotina</taxon>
        <taxon>Sordariomycetes</taxon>
        <taxon>Hypocreomycetidae</taxon>
        <taxon>Hypocreales</taxon>
        <taxon>Hypocreaceae</taxon>
        <taxon>Trichoderma</taxon>
    </lineage>
</organism>
<name>A0A2T3ZLQ3_TRIA4</name>
<feature type="compositionally biased region" description="Polar residues" evidence="1">
    <location>
        <begin position="53"/>
        <end position="66"/>
    </location>
</feature>
<reference evidence="2 3" key="1">
    <citation type="submission" date="2016-07" db="EMBL/GenBank/DDBJ databases">
        <title>Multiple horizontal gene transfer events from other fungi enriched the ability of initially mycotrophic Trichoderma (Ascomycota) to feed on dead plant biomass.</title>
        <authorList>
            <consortium name="DOE Joint Genome Institute"/>
            <person name="Aerts A."/>
            <person name="Atanasova L."/>
            <person name="Chenthamara K."/>
            <person name="Zhang J."/>
            <person name="Grujic M."/>
            <person name="Henrissat B."/>
            <person name="Kuo A."/>
            <person name="Salamov A."/>
            <person name="Lipzen A."/>
            <person name="Labutti K."/>
            <person name="Barry K."/>
            <person name="Miao Y."/>
            <person name="Rahimi M.J."/>
            <person name="Shen Q."/>
            <person name="Grigoriev I.V."/>
            <person name="Kubicek C.P."/>
            <person name="Druzhinina I.S."/>
        </authorList>
    </citation>
    <scope>NUCLEOTIDE SEQUENCE [LARGE SCALE GENOMIC DNA]</scope>
    <source>
        <strain evidence="2 3">CBS 433.97</strain>
    </source>
</reference>
<dbReference type="Proteomes" id="UP000240493">
    <property type="component" value="Unassembled WGS sequence"/>
</dbReference>